<name>A0A7G2C7J2_9TRYP</name>
<dbReference type="VEuPathDB" id="TriTrypDB:ADEAN_000300400"/>
<dbReference type="Gene3D" id="1.10.510.10">
    <property type="entry name" value="Transferase(Phosphotransferase) domain 1"/>
    <property type="match status" value="1"/>
</dbReference>
<sequence length="540" mass="60090">MPPNVKLTHVHRVSEKSVLLTAKEGATLDFGTINSCPPAHRGLVQQNGLIAKVWLSISEKGLSAQEQKSIFVDGAGTVPIWKEALTLSGLTTADTAFQPTSATQIPWPILREAEYKERVVFAQARQLCETVDSSHFCVPICFLQTYSHKIKTYAVNVCVVWMPLFKKTLVAWSESFLSKKKVIPKSHLTRLVSQTASALNAWHKIILNTQASEIRGCPETLEIDDILVSESNGEPTFSISASMMKNRSKIDAAVKLKDSQYANLQYYPYLAPEQVSPTGYIIKKPTFDVWVIGMILFNVATGVPSLKAQVKKMADQAEKTAPFNHPDISPETIVNTIRTEMEKSGYGPDLISLTALLLSVDYRCRPTLNIVENMMVELDRSNPIFRFPFSIGSYDLVRLPDSKDVEVNLSARKYVTKDLCVLCNEVRKLVKCTHGDGTHTPAITSASWASDEPLPGFIRPSCAMSYLYPLVPHSKTKRSGGSLRPVLAPRRKTPCMVFVPVVSTTPTIKWTLHSCFSYLVDLQYTKRRAATVNGRSSRKY</sequence>
<dbReference type="SUPFAM" id="SSF56112">
    <property type="entry name" value="Protein kinase-like (PK-like)"/>
    <property type="match status" value="1"/>
</dbReference>
<dbReference type="Proteomes" id="UP000515908">
    <property type="component" value="Chromosome 05"/>
</dbReference>
<proteinExistence type="predicted"/>
<dbReference type="InterPro" id="IPR011009">
    <property type="entry name" value="Kinase-like_dom_sf"/>
</dbReference>
<evidence type="ECO:0000313" key="2">
    <source>
        <dbReference type="Proteomes" id="UP000515908"/>
    </source>
</evidence>
<dbReference type="EMBL" id="LR877149">
    <property type="protein sequence ID" value="CAD2215549.1"/>
    <property type="molecule type" value="Genomic_DNA"/>
</dbReference>
<accession>A0A7G2C7J2</accession>
<gene>
    <name evidence="1" type="ORF">ADEAN_000300400</name>
</gene>
<keyword evidence="2" id="KW-1185">Reference proteome</keyword>
<dbReference type="AlphaFoldDB" id="A0A7G2C7J2"/>
<evidence type="ECO:0000313" key="1">
    <source>
        <dbReference type="EMBL" id="CAD2215549.1"/>
    </source>
</evidence>
<organism evidence="1 2">
    <name type="scientific">Angomonas deanei</name>
    <dbReference type="NCBI Taxonomy" id="59799"/>
    <lineage>
        <taxon>Eukaryota</taxon>
        <taxon>Discoba</taxon>
        <taxon>Euglenozoa</taxon>
        <taxon>Kinetoplastea</taxon>
        <taxon>Metakinetoplastina</taxon>
        <taxon>Trypanosomatida</taxon>
        <taxon>Trypanosomatidae</taxon>
        <taxon>Strigomonadinae</taxon>
        <taxon>Angomonas</taxon>
    </lineage>
</organism>
<reference evidence="1 2" key="1">
    <citation type="submission" date="2020-08" db="EMBL/GenBank/DDBJ databases">
        <authorList>
            <person name="Newling K."/>
            <person name="Davey J."/>
            <person name="Forrester S."/>
        </authorList>
    </citation>
    <scope>NUCLEOTIDE SEQUENCE [LARGE SCALE GENOMIC DNA]</scope>
    <source>
        <strain evidence="2">Crithidia deanei Carvalho (ATCC PRA-265)</strain>
    </source>
</reference>
<protein>
    <recommendedName>
        <fullName evidence="3">Protein kinase domain-containing protein</fullName>
    </recommendedName>
</protein>
<dbReference type="OrthoDB" id="9974723at2759"/>
<evidence type="ECO:0008006" key="3">
    <source>
        <dbReference type="Google" id="ProtNLM"/>
    </source>
</evidence>